<dbReference type="Proteomes" id="UP000054481">
    <property type="component" value="Unassembled WGS sequence"/>
</dbReference>
<gene>
    <name evidence="2" type="ORF">HIM_07856</name>
</gene>
<organism evidence="2 3">
    <name type="scientific">Hirsutella minnesotensis 3608</name>
    <dbReference type="NCBI Taxonomy" id="1043627"/>
    <lineage>
        <taxon>Eukaryota</taxon>
        <taxon>Fungi</taxon>
        <taxon>Dikarya</taxon>
        <taxon>Ascomycota</taxon>
        <taxon>Pezizomycotina</taxon>
        <taxon>Sordariomycetes</taxon>
        <taxon>Hypocreomycetidae</taxon>
        <taxon>Hypocreales</taxon>
        <taxon>Ophiocordycipitaceae</taxon>
        <taxon>Hirsutella</taxon>
    </lineage>
</organism>
<reference evidence="2 3" key="1">
    <citation type="journal article" date="2014" name="Genome Biol. Evol.">
        <title>Comparative genomics and transcriptomics analyses reveal divergent lifestyle features of nematode endoparasitic fungus Hirsutella minnesotensis.</title>
        <authorList>
            <person name="Lai Y."/>
            <person name="Liu K."/>
            <person name="Zhang X."/>
            <person name="Zhang X."/>
            <person name="Li K."/>
            <person name="Wang N."/>
            <person name="Shu C."/>
            <person name="Wu Y."/>
            <person name="Wang C."/>
            <person name="Bushley K.E."/>
            <person name="Xiang M."/>
            <person name="Liu X."/>
        </authorList>
    </citation>
    <scope>NUCLEOTIDE SEQUENCE [LARGE SCALE GENOMIC DNA]</scope>
    <source>
        <strain evidence="2 3">3608</strain>
    </source>
</reference>
<dbReference type="GO" id="GO:0016491">
    <property type="term" value="F:oxidoreductase activity"/>
    <property type="evidence" value="ECO:0007669"/>
    <property type="project" value="InterPro"/>
</dbReference>
<dbReference type="PANTHER" id="PTHR40260:SF2">
    <property type="entry name" value="BLR8190 PROTEIN"/>
    <property type="match status" value="1"/>
</dbReference>
<keyword evidence="3" id="KW-1185">Reference proteome</keyword>
<dbReference type="PANTHER" id="PTHR40260">
    <property type="entry name" value="BLR8190 PROTEIN"/>
    <property type="match status" value="1"/>
</dbReference>
<evidence type="ECO:0000256" key="1">
    <source>
        <dbReference type="ARBA" id="ARBA00005986"/>
    </source>
</evidence>
<proteinExistence type="inferred from homology"/>
<protein>
    <recommendedName>
        <fullName evidence="4">EthD domain-containing protein</fullName>
    </recommendedName>
</protein>
<sequence>MSAIVIIAYPRSPELKFDYNHYLSKHMPLCNKKWASYGLQSWDVMEGTEDSPYFVMCITRWPSIQAFETAMKDVGQELVADVPNYTNAALTIIKGGVKETWSA</sequence>
<evidence type="ECO:0000313" key="3">
    <source>
        <dbReference type="Proteomes" id="UP000054481"/>
    </source>
</evidence>
<dbReference type="AlphaFoldDB" id="A0A0F7ZHK1"/>
<name>A0A0F7ZHK1_9HYPO</name>
<accession>A0A0F7ZHK1</accession>
<dbReference type="NCBIfam" id="TIGR02118">
    <property type="entry name" value="EthD family reductase"/>
    <property type="match status" value="1"/>
</dbReference>
<comment type="similarity">
    <text evidence="1">Belongs to the tpcK family.</text>
</comment>
<dbReference type="InterPro" id="IPR011008">
    <property type="entry name" value="Dimeric_a/b-barrel"/>
</dbReference>
<evidence type="ECO:0000313" key="2">
    <source>
        <dbReference type="EMBL" id="KJZ72781.1"/>
    </source>
</evidence>
<dbReference type="SUPFAM" id="SSF54909">
    <property type="entry name" value="Dimeric alpha+beta barrel"/>
    <property type="match status" value="1"/>
</dbReference>
<dbReference type="EMBL" id="KQ030542">
    <property type="protein sequence ID" value="KJZ72781.1"/>
    <property type="molecule type" value="Genomic_DNA"/>
</dbReference>
<evidence type="ECO:0008006" key="4">
    <source>
        <dbReference type="Google" id="ProtNLM"/>
    </source>
</evidence>
<dbReference type="Gene3D" id="3.30.70.100">
    <property type="match status" value="1"/>
</dbReference>
<dbReference type="OrthoDB" id="4892971at2759"/>
<dbReference type="InterPro" id="IPR009799">
    <property type="entry name" value="EthD_dom"/>
</dbReference>